<dbReference type="RefSeq" id="WP_285520586.1">
    <property type="nucleotide sequence ID" value="NZ_JASNGB010000001.1"/>
</dbReference>
<evidence type="ECO:0000313" key="4">
    <source>
        <dbReference type="Proteomes" id="UP001302059"/>
    </source>
</evidence>
<evidence type="ECO:0000313" key="3">
    <source>
        <dbReference type="EMBL" id="MDL2342546.1"/>
    </source>
</evidence>
<keyword evidence="2" id="KW-1133">Transmembrane helix</keyword>
<dbReference type="Proteomes" id="UP001302059">
    <property type="component" value="Unassembled WGS sequence"/>
</dbReference>
<feature type="coiled-coil region" evidence="1">
    <location>
        <begin position="44"/>
        <end position="71"/>
    </location>
</feature>
<keyword evidence="2" id="KW-0472">Membrane</keyword>
<gene>
    <name evidence="3" type="ORF">QOL99_00085</name>
</gene>
<sequence length="118" mass="13235">MAGPELTVGQILGSISGIGGVVIGAWTLLGKSKDTTYLRVVADRDRLDGQLKELREQQQATDNRLARVESEMKTLRLDHKVVLDFLRDIRSGVFDWEQIKRRASDLLDRLGDSADEQL</sequence>
<keyword evidence="2" id="KW-0812">Transmembrane</keyword>
<accession>A0ABT7JBX9</accession>
<evidence type="ECO:0000256" key="2">
    <source>
        <dbReference type="SAM" id="Phobius"/>
    </source>
</evidence>
<feature type="transmembrane region" description="Helical" evidence="2">
    <location>
        <begin position="6"/>
        <end position="29"/>
    </location>
</feature>
<organism evidence="3 4">
    <name type="scientific">Deinococcus rhizophilus</name>
    <dbReference type="NCBI Taxonomy" id="3049544"/>
    <lineage>
        <taxon>Bacteria</taxon>
        <taxon>Thermotogati</taxon>
        <taxon>Deinococcota</taxon>
        <taxon>Deinococci</taxon>
        <taxon>Deinococcales</taxon>
        <taxon>Deinococcaceae</taxon>
        <taxon>Deinococcus</taxon>
    </lineage>
</organism>
<protein>
    <submittedName>
        <fullName evidence="3">Uncharacterized protein</fullName>
    </submittedName>
</protein>
<keyword evidence="4" id="KW-1185">Reference proteome</keyword>
<dbReference type="EMBL" id="JASNGB010000001">
    <property type="protein sequence ID" value="MDL2342546.1"/>
    <property type="molecule type" value="Genomic_DNA"/>
</dbReference>
<keyword evidence="1" id="KW-0175">Coiled coil</keyword>
<name>A0ABT7JBX9_9DEIO</name>
<reference evidence="3 4" key="1">
    <citation type="submission" date="2023-05" db="EMBL/GenBank/DDBJ databases">
        <authorList>
            <person name="Gao F."/>
        </authorList>
    </citation>
    <scope>NUCLEOTIDE SEQUENCE [LARGE SCALE GENOMIC DNA]</scope>
    <source>
        <strain evidence="3 4">MIMF12</strain>
    </source>
</reference>
<comment type="caution">
    <text evidence="3">The sequence shown here is derived from an EMBL/GenBank/DDBJ whole genome shotgun (WGS) entry which is preliminary data.</text>
</comment>
<evidence type="ECO:0000256" key="1">
    <source>
        <dbReference type="SAM" id="Coils"/>
    </source>
</evidence>
<proteinExistence type="predicted"/>